<feature type="domain" description="EF-hand" evidence="2">
    <location>
        <begin position="1"/>
        <end position="33"/>
    </location>
</feature>
<dbReference type="OrthoDB" id="26525at2759"/>
<accession>A0A163AKP2</accession>
<dbReference type="GO" id="GO:0005509">
    <property type="term" value="F:calcium ion binding"/>
    <property type="evidence" value="ECO:0007669"/>
    <property type="project" value="InterPro"/>
</dbReference>
<evidence type="ECO:0000313" key="4">
    <source>
        <dbReference type="Proteomes" id="UP000077315"/>
    </source>
</evidence>
<feature type="domain" description="EF-hand" evidence="2">
    <location>
        <begin position="99"/>
        <end position="134"/>
    </location>
</feature>
<dbReference type="AlphaFoldDB" id="A0A163AKP2"/>
<dbReference type="InterPro" id="IPR002048">
    <property type="entry name" value="EF_hand_dom"/>
</dbReference>
<sequence length="135" mass="15216">MDLDQAFKNQDKENKGLIDLEGLSSVLKQTGHSNESTVDLLALVDRIKQRTVTLDHVRRIIAYLDASEDTRNAFHLLAGSEKHGITRTALKEACEKHDIDLRQMNRMMDEADKNQDGLIDFEEFEAVFDKAGVSG</sequence>
<dbReference type="SMART" id="SM00054">
    <property type="entry name" value="EFh"/>
    <property type="match status" value="2"/>
</dbReference>
<evidence type="ECO:0000256" key="1">
    <source>
        <dbReference type="ARBA" id="ARBA00022837"/>
    </source>
</evidence>
<dbReference type="Pfam" id="PF00036">
    <property type="entry name" value="EF-hand_1"/>
    <property type="match status" value="1"/>
</dbReference>
<evidence type="ECO:0000259" key="2">
    <source>
        <dbReference type="PROSITE" id="PS50222"/>
    </source>
</evidence>
<dbReference type="EMBL" id="KV440979">
    <property type="protein sequence ID" value="OAD74171.1"/>
    <property type="molecule type" value="Genomic_DNA"/>
</dbReference>
<dbReference type="InterPro" id="IPR011992">
    <property type="entry name" value="EF-hand-dom_pair"/>
</dbReference>
<keyword evidence="1" id="KW-0106">Calcium</keyword>
<dbReference type="VEuPathDB" id="FungiDB:PHYBLDRAFT_181134"/>
<dbReference type="GeneID" id="28999328"/>
<dbReference type="PROSITE" id="PS00018">
    <property type="entry name" value="EF_HAND_1"/>
    <property type="match status" value="1"/>
</dbReference>
<protein>
    <recommendedName>
        <fullName evidence="2">EF-hand domain-containing protein</fullName>
    </recommendedName>
</protein>
<dbReference type="SUPFAM" id="SSF47473">
    <property type="entry name" value="EF-hand"/>
    <property type="match status" value="1"/>
</dbReference>
<name>A0A163AKP2_PHYB8</name>
<dbReference type="Gene3D" id="1.10.238.10">
    <property type="entry name" value="EF-hand"/>
    <property type="match status" value="2"/>
</dbReference>
<gene>
    <name evidence="3" type="ORF">PHYBLDRAFT_181134</name>
</gene>
<keyword evidence="4" id="KW-1185">Reference proteome</keyword>
<proteinExistence type="predicted"/>
<evidence type="ECO:0000313" key="3">
    <source>
        <dbReference type="EMBL" id="OAD74171.1"/>
    </source>
</evidence>
<organism evidence="3 4">
    <name type="scientific">Phycomyces blakesleeanus (strain ATCC 8743b / DSM 1359 / FGSC 10004 / NBRC 33097 / NRRL 1555)</name>
    <dbReference type="NCBI Taxonomy" id="763407"/>
    <lineage>
        <taxon>Eukaryota</taxon>
        <taxon>Fungi</taxon>
        <taxon>Fungi incertae sedis</taxon>
        <taxon>Mucoromycota</taxon>
        <taxon>Mucoromycotina</taxon>
        <taxon>Mucoromycetes</taxon>
        <taxon>Mucorales</taxon>
        <taxon>Phycomycetaceae</taxon>
        <taxon>Phycomyces</taxon>
    </lineage>
</organism>
<dbReference type="InParanoid" id="A0A163AKP2"/>
<dbReference type="PROSITE" id="PS50222">
    <property type="entry name" value="EF_HAND_2"/>
    <property type="match status" value="2"/>
</dbReference>
<dbReference type="InterPro" id="IPR018247">
    <property type="entry name" value="EF_Hand_1_Ca_BS"/>
</dbReference>
<dbReference type="RefSeq" id="XP_018292211.1">
    <property type="nucleotide sequence ID" value="XM_018438422.1"/>
</dbReference>
<dbReference type="STRING" id="763407.A0A163AKP2"/>
<dbReference type="Proteomes" id="UP000077315">
    <property type="component" value="Unassembled WGS sequence"/>
</dbReference>
<reference evidence="4" key="1">
    <citation type="submission" date="2015-06" db="EMBL/GenBank/DDBJ databases">
        <title>Expansion of signal transduction pathways in fungi by whole-genome duplication.</title>
        <authorList>
            <consortium name="DOE Joint Genome Institute"/>
            <person name="Corrochano L.M."/>
            <person name="Kuo A."/>
            <person name="Marcet-Houben M."/>
            <person name="Polaino S."/>
            <person name="Salamov A."/>
            <person name="Villalobos J.M."/>
            <person name="Alvarez M.I."/>
            <person name="Avalos J."/>
            <person name="Benito E.P."/>
            <person name="Benoit I."/>
            <person name="Burger G."/>
            <person name="Camino L.P."/>
            <person name="Canovas D."/>
            <person name="Cerda-Olmedo E."/>
            <person name="Cheng J.-F."/>
            <person name="Dominguez A."/>
            <person name="Elias M."/>
            <person name="Eslava A.P."/>
            <person name="Glaser F."/>
            <person name="Grimwood J."/>
            <person name="Gutierrez G."/>
            <person name="Heitman J."/>
            <person name="Henrissat B."/>
            <person name="Iturriaga E.A."/>
            <person name="Lang B.F."/>
            <person name="Lavin J.L."/>
            <person name="Lee S."/>
            <person name="Li W."/>
            <person name="Lindquist E."/>
            <person name="Lopez-Garcia S."/>
            <person name="Luque E.M."/>
            <person name="Marcos A.T."/>
            <person name="Martin J."/>
            <person name="McCluskey K."/>
            <person name="Medina H.R."/>
            <person name="Miralles-Duran A."/>
            <person name="Miyazaki A."/>
            <person name="Munoz-Torres E."/>
            <person name="Oguiza J.A."/>
            <person name="Ohm R."/>
            <person name="Olmedo M."/>
            <person name="Orejas M."/>
            <person name="Ortiz-Castellanos L."/>
            <person name="Pisabarro A.G."/>
            <person name="Rodriguez-Romero J."/>
            <person name="Ruiz-Herrera J."/>
            <person name="Ruiz-Vazquez R."/>
            <person name="Sanz C."/>
            <person name="Schackwitz W."/>
            <person name="Schmutz J."/>
            <person name="Shahriari M."/>
            <person name="Shelest E."/>
            <person name="Silva-Franco F."/>
            <person name="Soanes D."/>
            <person name="Syed K."/>
            <person name="Tagua V.G."/>
            <person name="Talbot N.J."/>
            <person name="Thon M."/>
            <person name="De vries R.P."/>
            <person name="Wiebenga A."/>
            <person name="Yadav J.S."/>
            <person name="Braun E.L."/>
            <person name="Baker S."/>
            <person name="Garre V."/>
            <person name="Horwitz B."/>
            <person name="Torres-Martinez S."/>
            <person name="Idnurm A."/>
            <person name="Herrera-Estrella A."/>
            <person name="Gabaldon T."/>
            <person name="Grigoriev I.V."/>
        </authorList>
    </citation>
    <scope>NUCLEOTIDE SEQUENCE [LARGE SCALE GENOMIC DNA]</scope>
    <source>
        <strain evidence="4">NRRL 1555(-)</strain>
    </source>
</reference>